<dbReference type="Pfam" id="PF10142">
    <property type="entry name" value="PhoPQ_related"/>
    <property type="match status" value="1"/>
</dbReference>
<dbReference type="InterPro" id="IPR029058">
    <property type="entry name" value="AB_hydrolase_fold"/>
</dbReference>
<name>A0AA88XV27_PINIB</name>
<dbReference type="PIRSF" id="PIRSF014728">
    <property type="entry name" value="PqaA"/>
    <property type="match status" value="1"/>
</dbReference>
<dbReference type="Gene3D" id="3.40.50.1820">
    <property type="entry name" value="alpha/beta hydrolase"/>
    <property type="match status" value="1"/>
</dbReference>
<keyword evidence="3" id="KW-1185">Reference proteome</keyword>
<keyword evidence="1" id="KW-0732">Signal</keyword>
<feature type="chain" id="PRO_5041740607" description="Autocrine proliferation repressor protein A" evidence="1">
    <location>
        <begin position="24"/>
        <end position="495"/>
    </location>
</feature>
<evidence type="ECO:0000313" key="3">
    <source>
        <dbReference type="Proteomes" id="UP001186944"/>
    </source>
</evidence>
<comment type="caution">
    <text evidence="2">The sequence shown here is derived from an EMBL/GenBank/DDBJ whole genome shotgun (WGS) entry which is preliminary data.</text>
</comment>
<dbReference type="InterPro" id="IPR009199">
    <property type="entry name" value="PhoPQ-act_pathogen-rel_PqaA"/>
</dbReference>
<dbReference type="PANTHER" id="PTHR31497:SF0">
    <property type="entry name" value="AUTOCRINE PROLIFERATION REPRESSOR PROTEIN A"/>
    <property type="match status" value="1"/>
</dbReference>
<evidence type="ECO:0000256" key="1">
    <source>
        <dbReference type="SAM" id="SignalP"/>
    </source>
</evidence>
<dbReference type="AlphaFoldDB" id="A0AA88XV27"/>
<evidence type="ECO:0008006" key="4">
    <source>
        <dbReference type="Google" id="ProtNLM"/>
    </source>
</evidence>
<dbReference type="SUPFAM" id="SSF53474">
    <property type="entry name" value="alpha/beta-Hydrolases"/>
    <property type="match status" value="1"/>
</dbReference>
<accession>A0AA88XV27</accession>
<gene>
    <name evidence="2" type="ORF">FSP39_015299</name>
</gene>
<dbReference type="EMBL" id="VSWD01000010">
    <property type="protein sequence ID" value="KAK3090862.1"/>
    <property type="molecule type" value="Genomic_DNA"/>
</dbReference>
<sequence>MKPVALPTQLCLLSLIGWSPVRPTPLDDYVNAPDPHYSYTEIASSRGPGYTLYTLNLTSQKWLDELISNRPIWWHYLTVTIPDKINYTDSASMFIDGGSNDDGPPSVTDNFVALTTVLAASTGAISADLKMIPNQPITFRDDPSKSKRSEDAIIAWTWKKFVQRNGSNPEILLRMPMTKAAVRAMDTIADFAKKKLGSQVNIDKFFIAGASKRGWTTWTTGAVDKRVFAMVPIVLDLLNIVKNLHHMYRNLGGWTFAFNDYYDCDITRDLDKPAIQKMADIVDPFAYNDRYETIPKLMVTTGGDEFFQPDDANYYFSDLKGPKYLRQVIFVKLPNAEHSCAGHEISLLFSLRSFFLQTVTQTPFPKFSWKREFTSTGGRITLYSESTPFKVQTYYARTLDSRRRDFRLLIANPDGSGSPFPHPVFWLSDAALNVGNNTYIAEYQNPNGGWLAFFIQVAYPGVGESVLEFTTEALIIPDTFPFPDCQGEGCKGTLV</sequence>
<reference evidence="2" key="1">
    <citation type="submission" date="2019-08" db="EMBL/GenBank/DDBJ databases">
        <title>The improved chromosome-level genome for the pearl oyster Pinctada fucata martensii using PacBio sequencing and Hi-C.</title>
        <authorList>
            <person name="Zheng Z."/>
        </authorList>
    </citation>
    <scope>NUCLEOTIDE SEQUENCE</scope>
    <source>
        <strain evidence="2">ZZ-2019</strain>
        <tissue evidence="2">Adductor muscle</tissue>
    </source>
</reference>
<proteinExistence type="predicted"/>
<protein>
    <recommendedName>
        <fullName evidence="4">Autocrine proliferation repressor protein A</fullName>
    </recommendedName>
</protein>
<evidence type="ECO:0000313" key="2">
    <source>
        <dbReference type="EMBL" id="KAK3090862.1"/>
    </source>
</evidence>
<feature type="signal peptide" evidence="1">
    <location>
        <begin position="1"/>
        <end position="23"/>
    </location>
</feature>
<dbReference type="Proteomes" id="UP001186944">
    <property type="component" value="Unassembled WGS sequence"/>
</dbReference>
<dbReference type="PANTHER" id="PTHR31497">
    <property type="entry name" value="AUTOCRINE PROLIFERATION REPRESSOR PROTEIN A"/>
    <property type="match status" value="1"/>
</dbReference>
<organism evidence="2 3">
    <name type="scientific">Pinctada imbricata</name>
    <name type="common">Atlantic pearl-oyster</name>
    <name type="synonym">Pinctada martensii</name>
    <dbReference type="NCBI Taxonomy" id="66713"/>
    <lineage>
        <taxon>Eukaryota</taxon>
        <taxon>Metazoa</taxon>
        <taxon>Spiralia</taxon>
        <taxon>Lophotrochozoa</taxon>
        <taxon>Mollusca</taxon>
        <taxon>Bivalvia</taxon>
        <taxon>Autobranchia</taxon>
        <taxon>Pteriomorphia</taxon>
        <taxon>Pterioida</taxon>
        <taxon>Pterioidea</taxon>
        <taxon>Pteriidae</taxon>
        <taxon>Pinctada</taxon>
    </lineage>
</organism>